<dbReference type="Gene3D" id="2.60.40.10">
    <property type="entry name" value="Immunoglobulins"/>
    <property type="match status" value="1"/>
</dbReference>
<dbReference type="AlphaFoldDB" id="A0A448XFH6"/>
<proteinExistence type="predicted"/>
<organism evidence="1 2">
    <name type="scientific">Protopolystoma xenopodis</name>
    <dbReference type="NCBI Taxonomy" id="117903"/>
    <lineage>
        <taxon>Eukaryota</taxon>
        <taxon>Metazoa</taxon>
        <taxon>Spiralia</taxon>
        <taxon>Lophotrochozoa</taxon>
        <taxon>Platyhelminthes</taxon>
        <taxon>Monogenea</taxon>
        <taxon>Polyopisthocotylea</taxon>
        <taxon>Polystomatidea</taxon>
        <taxon>Polystomatidae</taxon>
        <taxon>Protopolystoma</taxon>
    </lineage>
</organism>
<sequence length="218" mass="23914">MVDSLTRTSSPRLNFESWISGSGLEPLTFSASECLDRTHQYSLTQPPTQSSASPLLSQSNSQTIGCFARQILADGAHRIYLGRRSKTRVTQLRPGRVYAFCVRSRNAACPAWGSFSSWRLIATSASCPDAPLAAPRVEPRHAIGASGTVTATEAATISVHVAWDPVDQVNGAPVLEYRLEWQQTTNSTDFLDLKEATEKLRDGFQMVSIMHICFHVLS</sequence>
<reference evidence="1" key="1">
    <citation type="submission" date="2018-11" db="EMBL/GenBank/DDBJ databases">
        <authorList>
            <consortium name="Pathogen Informatics"/>
        </authorList>
    </citation>
    <scope>NUCLEOTIDE SEQUENCE</scope>
</reference>
<dbReference type="InterPro" id="IPR036116">
    <property type="entry name" value="FN3_sf"/>
</dbReference>
<dbReference type="InterPro" id="IPR013783">
    <property type="entry name" value="Ig-like_fold"/>
</dbReference>
<evidence type="ECO:0008006" key="3">
    <source>
        <dbReference type="Google" id="ProtNLM"/>
    </source>
</evidence>
<gene>
    <name evidence="1" type="ORF">PXEA_LOCUS28972</name>
</gene>
<name>A0A448XFH6_9PLAT</name>
<comment type="caution">
    <text evidence="1">The sequence shown here is derived from an EMBL/GenBank/DDBJ whole genome shotgun (WGS) entry which is preliminary data.</text>
</comment>
<evidence type="ECO:0000313" key="1">
    <source>
        <dbReference type="EMBL" id="VEL35532.1"/>
    </source>
</evidence>
<keyword evidence="2" id="KW-1185">Reference proteome</keyword>
<dbReference type="SUPFAM" id="SSF49265">
    <property type="entry name" value="Fibronectin type III"/>
    <property type="match status" value="1"/>
</dbReference>
<protein>
    <recommendedName>
        <fullName evidence="3">Fibronectin type-III domain-containing protein</fullName>
    </recommendedName>
</protein>
<dbReference type="Proteomes" id="UP000784294">
    <property type="component" value="Unassembled WGS sequence"/>
</dbReference>
<dbReference type="EMBL" id="CAAALY010250052">
    <property type="protein sequence ID" value="VEL35532.1"/>
    <property type="molecule type" value="Genomic_DNA"/>
</dbReference>
<accession>A0A448XFH6</accession>
<dbReference type="OrthoDB" id="443915at2759"/>
<evidence type="ECO:0000313" key="2">
    <source>
        <dbReference type="Proteomes" id="UP000784294"/>
    </source>
</evidence>